<comment type="caution">
    <text evidence="5">The sequence shown here is derived from an EMBL/GenBank/DDBJ whole genome shotgun (WGS) entry which is preliminary data.</text>
</comment>
<name>A0A4Q7NJ23_9BURK</name>
<dbReference type="Pfam" id="PF13458">
    <property type="entry name" value="Peripla_BP_6"/>
    <property type="match status" value="1"/>
</dbReference>
<evidence type="ECO:0000256" key="2">
    <source>
        <dbReference type="ARBA" id="ARBA00022729"/>
    </source>
</evidence>
<keyword evidence="2 3" id="KW-0732">Signal</keyword>
<evidence type="ECO:0000259" key="4">
    <source>
        <dbReference type="Pfam" id="PF13458"/>
    </source>
</evidence>
<dbReference type="Gene3D" id="3.40.50.2300">
    <property type="match status" value="2"/>
</dbReference>
<feature type="signal peptide" evidence="3">
    <location>
        <begin position="1"/>
        <end position="26"/>
    </location>
</feature>
<dbReference type="PANTHER" id="PTHR30483">
    <property type="entry name" value="LEUCINE-SPECIFIC-BINDING PROTEIN"/>
    <property type="match status" value="1"/>
</dbReference>
<dbReference type="InterPro" id="IPR028081">
    <property type="entry name" value="Leu-bd"/>
</dbReference>
<evidence type="ECO:0000313" key="5">
    <source>
        <dbReference type="EMBL" id="RZS84923.1"/>
    </source>
</evidence>
<evidence type="ECO:0000256" key="3">
    <source>
        <dbReference type="SAM" id="SignalP"/>
    </source>
</evidence>
<gene>
    <name evidence="5" type="ORF">EV675_0944</name>
</gene>
<evidence type="ECO:0000256" key="1">
    <source>
        <dbReference type="ARBA" id="ARBA00010062"/>
    </source>
</evidence>
<proteinExistence type="inferred from homology"/>
<feature type="domain" description="Leucine-binding protein" evidence="4">
    <location>
        <begin position="30"/>
        <end position="368"/>
    </location>
</feature>
<evidence type="ECO:0000313" key="6">
    <source>
        <dbReference type="Proteomes" id="UP000292445"/>
    </source>
</evidence>
<dbReference type="EMBL" id="SGXC01000001">
    <property type="protein sequence ID" value="RZS84923.1"/>
    <property type="molecule type" value="Genomic_DNA"/>
</dbReference>
<protein>
    <submittedName>
        <fullName evidence="5">Branched-chain amino acid transport system substrate-binding protein</fullName>
    </submittedName>
</protein>
<dbReference type="AlphaFoldDB" id="A0A4Q7NJ23"/>
<dbReference type="Proteomes" id="UP000292445">
    <property type="component" value="Unassembled WGS sequence"/>
</dbReference>
<keyword evidence="6" id="KW-1185">Reference proteome</keyword>
<comment type="similarity">
    <text evidence="1">Belongs to the leucine-binding protein family.</text>
</comment>
<accession>A0A4Q7NJ23</accession>
<feature type="chain" id="PRO_5020443120" evidence="3">
    <location>
        <begin position="27"/>
        <end position="411"/>
    </location>
</feature>
<dbReference type="PANTHER" id="PTHR30483:SF6">
    <property type="entry name" value="PERIPLASMIC BINDING PROTEIN OF ABC TRANSPORTER FOR NATURAL AMINO ACIDS"/>
    <property type="match status" value="1"/>
</dbReference>
<dbReference type="SUPFAM" id="SSF53822">
    <property type="entry name" value="Periplasmic binding protein-like I"/>
    <property type="match status" value="1"/>
</dbReference>
<dbReference type="RefSeq" id="WP_130356236.1">
    <property type="nucleotide sequence ID" value="NZ_SGXC01000001.1"/>
</dbReference>
<dbReference type="CDD" id="cd06360">
    <property type="entry name" value="PBP1_alkylbenzenes-like"/>
    <property type="match status" value="1"/>
</dbReference>
<dbReference type="InterPro" id="IPR028082">
    <property type="entry name" value="Peripla_BP_I"/>
</dbReference>
<dbReference type="InterPro" id="IPR051010">
    <property type="entry name" value="BCAA_transport"/>
</dbReference>
<sequence length="411" mass="44260">MKRIHSRIALATLAAGLALTGTGAGAAEPTIRIGVMSPNTGPYAAIGEDVRNGFQLYLDEVGAKVGGARLELVFEDSQAKPDVGLTKARKLVESDKVAFLGGVVSSSVAYALRDYVVEKNIPYVVSVASADGLTQQLAAPNIFRTNSSGSQASHPFGKWLYDKGYRRLILVATGYAAGFEQTGGIARTFTQAGGKIVQTLYPPLGTADFAPFLSSMKVKDADAVAAVFAGSEAIKFVKQYDEYGLKGTLPLVSSSMLTDDMILEAQGKSALGILSSSHYSARVKTPENEAFVKAYQKRFGRTPTFYSEGSYVAARAIGETIKALGGDVSDKAKVNKTLAGVKFAAPRGPFRFDDYRSPVHDIYVFEVKRVDGKLVNEPVTKVPAISQFYTWEPKAFLEMKPYRDIANEWAK</sequence>
<dbReference type="OrthoDB" id="9177562at2"/>
<organism evidence="5 6">
    <name type="scientific">Pigmentiphaga kullae</name>
    <dbReference type="NCBI Taxonomy" id="151784"/>
    <lineage>
        <taxon>Bacteria</taxon>
        <taxon>Pseudomonadati</taxon>
        <taxon>Pseudomonadota</taxon>
        <taxon>Betaproteobacteria</taxon>
        <taxon>Burkholderiales</taxon>
        <taxon>Alcaligenaceae</taxon>
        <taxon>Pigmentiphaga</taxon>
    </lineage>
</organism>
<reference evidence="5 6" key="1">
    <citation type="submission" date="2019-02" db="EMBL/GenBank/DDBJ databases">
        <title>Genomic Encyclopedia of Type Strains, Phase IV (KMG-IV): sequencing the most valuable type-strain genomes for metagenomic binning, comparative biology and taxonomic classification.</title>
        <authorList>
            <person name="Goeker M."/>
        </authorList>
    </citation>
    <scope>NUCLEOTIDE SEQUENCE [LARGE SCALE GENOMIC DNA]</scope>
    <source>
        <strain evidence="5 6">K24</strain>
    </source>
</reference>